<reference evidence="1" key="1">
    <citation type="submission" date="2022-03" db="EMBL/GenBank/DDBJ databases">
        <title>A functionally conserved STORR gene fusion in Papaver species that diverged 16.8 million years ago.</title>
        <authorList>
            <person name="Catania T."/>
        </authorList>
    </citation>
    <scope>NUCLEOTIDE SEQUENCE</scope>
    <source>
        <strain evidence="1">S-191538</strain>
    </source>
</reference>
<evidence type="ECO:0000313" key="1">
    <source>
        <dbReference type="EMBL" id="MCL7028155.1"/>
    </source>
</evidence>
<dbReference type="Proteomes" id="UP001177140">
    <property type="component" value="Unassembled WGS sequence"/>
</dbReference>
<keyword evidence="2" id="KW-1185">Reference proteome</keyword>
<dbReference type="EMBL" id="JAJJMA010076312">
    <property type="protein sequence ID" value="MCL7028155.1"/>
    <property type="molecule type" value="Genomic_DNA"/>
</dbReference>
<feature type="non-terminal residue" evidence="1">
    <location>
        <position position="81"/>
    </location>
</feature>
<proteinExistence type="predicted"/>
<feature type="non-terminal residue" evidence="1">
    <location>
        <position position="1"/>
    </location>
</feature>
<comment type="caution">
    <text evidence="1">The sequence shown here is derived from an EMBL/GenBank/DDBJ whole genome shotgun (WGS) entry which is preliminary data.</text>
</comment>
<gene>
    <name evidence="1" type="ORF">MKW94_010205</name>
</gene>
<dbReference type="AlphaFoldDB" id="A0AA41S433"/>
<accession>A0AA41S433</accession>
<name>A0AA41S433_PAPNU</name>
<organism evidence="1 2">
    <name type="scientific">Papaver nudicaule</name>
    <name type="common">Iceland poppy</name>
    <dbReference type="NCBI Taxonomy" id="74823"/>
    <lineage>
        <taxon>Eukaryota</taxon>
        <taxon>Viridiplantae</taxon>
        <taxon>Streptophyta</taxon>
        <taxon>Embryophyta</taxon>
        <taxon>Tracheophyta</taxon>
        <taxon>Spermatophyta</taxon>
        <taxon>Magnoliopsida</taxon>
        <taxon>Ranunculales</taxon>
        <taxon>Papaveraceae</taxon>
        <taxon>Papaveroideae</taxon>
        <taxon>Papaver</taxon>
    </lineage>
</organism>
<protein>
    <submittedName>
        <fullName evidence="1">Uncharacterized protein</fullName>
    </submittedName>
</protein>
<evidence type="ECO:0000313" key="2">
    <source>
        <dbReference type="Proteomes" id="UP001177140"/>
    </source>
</evidence>
<sequence>PQKPIGGPAILGDSALHQPIGISLATTAASVLAGALGNAQNGAMPQQNGMPGQFGLGSDQLTHYLAKMSKNQMFEVMSEMK</sequence>